<evidence type="ECO:0000256" key="8">
    <source>
        <dbReference type="SAM" id="Coils"/>
    </source>
</evidence>
<dbReference type="GO" id="GO:0006887">
    <property type="term" value="P:exocytosis"/>
    <property type="evidence" value="ECO:0007669"/>
    <property type="project" value="TreeGrafter"/>
</dbReference>
<dbReference type="PROSITE" id="PS50003">
    <property type="entry name" value="PH_DOMAIN"/>
    <property type="match status" value="1"/>
</dbReference>
<dbReference type="GO" id="GO:0034727">
    <property type="term" value="P:piecemeal microautophagy of the nucleus"/>
    <property type="evidence" value="ECO:0007669"/>
    <property type="project" value="TreeGrafter"/>
</dbReference>
<evidence type="ECO:0000256" key="7">
    <source>
        <dbReference type="RuleBase" id="RU003844"/>
    </source>
</evidence>
<dbReference type="STRING" id="578462.A0A0L0S2H6"/>
<dbReference type="EMBL" id="GG745330">
    <property type="protein sequence ID" value="KNE56601.1"/>
    <property type="molecule type" value="Genomic_DNA"/>
</dbReference>
<dbReference type="GO" id="GO:0097038">
    <property type="term" value="C:perinuclear endoplasmic reticulum"/>
    <property type="evidence" value="ECO:0007669"/>
    <property type="project" value="TreeGrafter"/>
</dbReference>
<dbReference type="InterPro" id="IPR011993">
    <property type="entry name" value="PH-like_dom_sf"/>
</dbReference>
<feature type="compositionally biased region" description="Low complexity" evidence="9">
    <location>
        <begin position="769"/>
        <end position="797"/>
    </location>
</feature>
<dbReference type="Pfam" id="PF00023">
    <property type="entry name" value="Ank"/>
    <property type="match status" value="2"/>
</dbReference>
<keyword evidence="12" id="KW-1185">Reference proteome</keyword>
<feature type="coiled-coil region" evidence="8">
    <location>
        <begin position="618"/>
        <end position="645"/>
    </location>
</feature>
<evidence type="ECO:0000256" key="9">
    <source>
        <dbReference type="SAM" id="MobiDB-lite"/>
    </source>
</evidence>
<dbReference type="SUPFAM" id="SSF144000">
    <property type="entry name" value="Oxysterol-binding protein-like"/>
    <property type="match status" value="1"/>
</dbReference>
<feature type="repeat" description="ANK" evidence="6">
    <location>
        <begin position="105"/>
        <end position="126"/>
    </location>
</feature>
<protein>
    <recommendedName>
        <fullName evidence="10">PH domain-containing protein</fullName>
    </recommendedName>
</protein>
<dbReference type="GO" id="GO:0030011">
    <property type="term" value="P:maintenance of cell polarity"/>
    <property type="evidence" value="ECO:0007669"/>
    <property type="project" value="TreeGrafter"/>
</dbReference>
<feature type="region of interest" description="Disordered" evidence="9">
    <location>
        <begin position="769"/>
        <end position="808"/>
    </location>
</feature>
<dbReference type="SUPFAM" id="SSF50729">
    <property type="entry name" value="PH domain-like"/>
    <property type="match status" value="1"/>
</dbReference>
<accession>A0A0L0S2H6</accession>
<feature type="region of interest" description="Disordered" evidence="9">
    <location>
        <begin position="671"/>
        <end position="702"/>
    </location>
</feature>
<dbReference type="PANTHER" id="PTHR10972">
    <property type="entry name" value="OXYSTEROL-BINDING PROTEIN-RELATED"/>
    <property type="match status" value="1"/>
</dbReference>
<sequence>MPATPSTISTSASMTTALTTVPSPAPGSAAALDDTVQSFRLLEALRTGDLATLKSLPAPLALHADLRAKFGSPLHLAVAMAPLRVVDWMLATATPGQINAAHPFSGETPLHVAARAARLDVVERLLAVPCINDGARDANGSRALDVARADNVRQVLANAQAAFVATATARMHALARGDADAIAGGNADDALARPASSAEALPDVIGSDRDSVHSRADPTSVAAPAPASSAALLPTESINKPALLAALQQLFRDPRAAALLDINHRDPSSGATVLHEAARRGDAAMVKWLLTDRRADPLVRDRKGKFFYEISKDDHIKALFKEFVRSTPLTTAAPDQLPQHQGSLLKWTNYASGYKARWFVLEDGILSYYKHQDDVPNACRGSIHLKIASLWLDTSDHHRFDIIGKGSVRYHLRADHVVEAKRWVHVISQSKRLLQDHDKDARRRRQQSGNAGIPASTVAPETAVALEATPSTEALPVPDAADAVSLPSSGLPHAVSASDSLAPPTSGAPLPRNRSGSVASLGILDDDAPMPARETLTMTVHALHAQLDLQAAVIAGLVTAATNAGGDADALAKTVTSTAPVLNMAAATLHNLVDDLARLADDRDRHWQRRFDAESERKTVYEEALANLAREYQTVEAEARDMADTLRRTQRHMMRQRTVTGMTITPARAAAEQSAAAEGSATVSVAVPESPDEEEQERAAAAEQVVATVLPEAMATVAAQPDVGTPLDMDAGWLSPDEDEDTTEDDDDEFFDAVDEEDEAHVAALTASVTSPAPAPAEPAALEPATAAKETALVPSRPRSPSPVRAPLPLISESLPGYEDETYSFVASLRDNLPVDHALLKNEVSLWSVLKNAIGKDLSRITLPVYFNEPISMLQRLCEEIEYSQLLDLAWKRDRSDERLLLVTAFAMSSYASTVGRAGKPFNPLLGETYEYVRKDRGFRYVSEQVSHHPPISACFCESDRYQFYGEVNVKNRFWGKSLEVMPQGVCHVVLKRGHVGEQDEHFTWRKVTTSVNNLIVGTLWLDNYGDLEMVNHATKEKVVLTFKPTGWRNKDRCVVEGKLFDVNGKATWSLWGTWDEKLCCKSLTGDGRTFSLSNPNAGAAASAAAQQRAMSPSMTMAVPTSPTTEEDKSVSAAAPAGAKKSGNVTLWRRFNSPISASNFHLTPFAMSLNQMTPTLAHYLCPTDSRLRPDQRAMEEGRYDDAAFEKNRLEEKQRAARKAREQSGAGHAKPRWFVRDYDPDSRDEYWRFTHEYWTCRAKGEWPGVPDIF</sequence>
<keyword evidence="6" id="KW-0040">ANK repeat</keyword>
<evidence type="ECO:0000256" key="1">
    <source>
        <dbReference type="ARBA" id="ARBA00008842"/>
    </source>
</evidence>
<evidence type="ECO:0000256" key="3">
    <source>
        <dbReference type="ARBA" id="ARBA00022553"/>
    </source>
</evidence>
<dbReference type="Pfam" id="PF00169">
    <property type="entry name" value="PH"/>
    <property type="match status" value="1"/>
</dbReference>
<dbReference type="Gene3D" id="1.25.40.20">
    <property type="entry name" value="Ankyrin repeat-containing domain"/>
    <property type="match status" value="2"/>
</dbReference>
<feature type="region of interest" description="Disordered" evidence="9">
    <location>
        <begin position="719"/>
        <end position="746"/>
    </location>
</feature>
<feature type="region of interest" description="Disordered" evidence="9">
    <location>
        <begin position="434"/>
        <end position="459"/>
    </location>
</feature>
<dbReference type="VEuPathDB" id="FungiDB:AMAG_02391"/>
<gene>
    <name evidence="11" type="ORF">AMAG_02391</name>
</gene>
<keyword evidence="2" id="KW-0813">Transport</keyword>
<dbReference type="Gene3D" id="2.40.160.120">
    <property type="match status" value="1"/>
</dbReference>
<dbReference type="SMART" id="SM00233">
    <property type="entry name" value="PH"/>
    <property type="match status" value="1"/>
</dbReference>
<dbReference type="PANTHER" id="PTHR10972:SF205">
    <property type="entry name" value="OXYSTEROL-BINDING PROTEIN 1"/>
    <property type="match status" value="1"/>
</dbReference>
<proteinExistence type="inferred from homology"/>
<feature type="repeat" description="ANK" evidence="6">
    <location>
        <begin position="269"/>
        <end position="302"/>
    </location>
</feature>
<dbReference type="Gene3D" id="3.30.70.3490">
    <property type="match status" value="1"/>
</dbReference>
<dbReference type="InterPro" id="IPR000648">
    <property type="entry name" value="Oxysterol-bd"/>
</dbReference>
<dbReference type="OrthoDB" id="1854502at2759"/>
<dbReference type="InterPro" id="IPR036770">
    <property type="entry name" value="Ankyrin_rpt-contain_sf"/>
</dbReference>
<dbReference type="GO" id="GO:0032934">
    <property type="term" value="F:sterol binding"/>
    <property type="evidence" value="ECO:0007669"/>
    <property type="project" value="TreeGrafter"/>
</dbReference>
<keyword evidence="8" id="KW-0175">Coiled coil</keyword>
<comment type="similarity">
    <text evidence="1 7">Belongs to the OSBP family.</text>
</comment>
<feature type="region of interest" description="Disordered" evidence="9">
    <location>
        <begin position="483"/>
        <end position="514"/>
    </location>
</feature>
<reference evidence="11 12" key="1">
    <citation type="submission" date="2009-11" db="EMBL/GenBank/DDBJ databases">
        <title>Annotation of Allomyces macrogynus ATCC 38327.</title>
        <authorList>
            <consortium name="The Broad Institute Genome Sequencing Platform"/>
            <person name="Russ C."/>
            <person name="Cuomo C."/>
            <person name="Burger G."/>
            <person name="Gray M.W."/>
            <person name="Holland P.W.H."/>
            <person name="King N."/>
            <person name="Lang F.B.F."/>
            <person name="Roger A.J."/>
            <person name="Ruiz-Trillo I."/>
            <person name="Young S.K."/>
            <person name="Zeng Q."/>
            <person name="Gargeya S."/>
            <person name="Fitzgerald M."/>
            <person name="Haas B."/>
            <person name="Abouelleil A."/>
            <person name="Alvarado L."/>
            <person name="Arachchi H.M."/>
            <person name="Berlin A."/>
            <person name="Chapman S.B."/>
            <person name="Gearin G."/>
            <person name="Goldberg J."/>
            <person name="Griggs A."/>
            <person name="Gujja S."/>
            <person name="Hansen M."/>
            <person name="Heiman D."/>
            <person name="Howarth C."/>
            <person name="Larimer J."/>
            <person name="Lui A."/>
            <person name="MacDonald P.J.P."/>
            <person name="McCowen C."/>
            <person name="Montmayeur A."/>
            <person name="Murphy C."/>
            <person name="Neiman D."/>
            <person name="Pearson M."/>
            <person name="Priest M."/>
            <person name="Roberts A."/>
            <person name="Saif S."/>
            <person name="Shea T."/>
            <person name="Sisk P."/>
            <person name="Stolte C."/>
            <person name="Sykes S."/>
            <person name="Wortman J."/>
            <person name="Nusbaum C."/>
            <person name="Birren B."/>
        </authorList>
    </citation>
    <scope>NUCLEOTIDE SEQUENCE [LARGE SCALE GENOMIC DNA]</scope>
    <source>
        <strain evidence="11 12">ATCC 38327</strain>
    </source>
</reference>
<dbReference type="InterPro" id="IPR037239">
    <property type="entry name" value="OSBP_sf"/>
</dbReference>
<dbReference type="GO" id="GO:0005635">
    <property type="term" value="C:nuclear envelope"/>
    <property type="evidence" value="ECO:0007669"/>
    <property type="project" value="TreeGrafter"/>
</dbReference>
<dbReference type="GO" id="GO:0005829">
    <property type="term" value="C:cytosol"/>
    <property type="evidence" value="ECO:0007669"/>
    <property type="project" value="TreeGrafter"/>
</dbReference>
<dbReference type="FunFam" id="2.30.29.30:FF:000061">
    <property type="entry name" value="Oxysterol binding protein 1"/>
    <property type="match status" value="1"/>
</dbReference>
<feature type="compositionally biased region" description="Low complexity" evidence="9">
    <location>
        <begin position="671"/>
        <end position="681"/>
    </location>
</feature>
<evidence type="ECO:0000256" key="4">
    <source>
        <dbReference type="ARBA" id="ARBA00023055"/>
    </source>
</evidence>
<dbReference type="PROSITE" id="PS50297">
    <property type="entry name" value="ANK_REP_REGION"/>
    <property type="match status" value="2"/>
</dbReference>
<feature type="region of interest" description="Disordered" evidence="9">
    <location>
        <begin position="1104"/>
        <end position="1137"/>
    </location>
</feature>
<dbReference type="InterPro" id="IPR001849">
    <property type="entry name" value="PH_domain"/>
</dbReference>
<feature type="region of interest" description="Disordered" evidence="9">
    <location>
        <begin position="208"/>
        <end position="227"/>
    </location>
</feature>
<evidence type="ECO:0000313" key="12">
    <source>
        <dbReference type="Proteomes" id="UP000054350"/>
    </source>
</evidence>
<dbReference type="GO" id="GO:0006869">
    <property type="term" value="P:lipid transport"/>
    <property type="evidence" value="ECO:0007669"/>
    <property type="project" value="UniProtKB-KW"/>
</dbReference>
<keyword evidence="3" id="KW-0597">Phosphoprotein</keyword>
<organism evidence="11 12">
    <name type="scientific">Allomyces macrogynus (strain ATCC 38327)</name>
    <name type="common">Allomyces javanicus var. macrogynus</name>
    <dbReference type="NCBI Taxonomy" id="578462"/>
    <lineage>
        <taxon>Eukaryota</taxon>
        <taxon>Fungi</taxon>
        <taxon>Fungi incertae sedis</taxon>
        <taxon>Blastocladiomycota</taxon>
        <taxon>Blastocladiomycetes</taxon>
        <taxon>Blastocladiales</taxon>
        <taxon>Blastocladiaceae</taxon>
        <taxon>Allomyces</taxon>
    </lineage>
</organism>
<feature type="compositionally biased region" description="Low complexity" evidence="9">
    <location>
        <begin position="1104"/>
        <end position="1115"/>
    </location>
</feature>
<dbReference type="InterPro" id="IPR002110">
    <property type="entry name" value="Ankyrin_rpt"/>
</dbReference>
<dbReference type="FunFam" id="2.40.160.120:FF:000005">
    <property type="entry name" value="Oxysterol-binding protein"/>
    <property type="match status" value="1"/>
</dbReference>
<keyword evidence="4" id="KW-0445">Lipid transport</keyword>
<evidence type="ECO:0000256" key="6">
    <source>
        <dbReference type="PROSITE-ProRule" id="PRU00023"/>
    </source>
</evidence>
<feature type="compositionally biased region" description="Acidic residues" evidence="9">
    <location>
        <begin position="736"/>
        <end position="746"/>
    </location>
</feature>
<dbReference type="GO" id="GO:0006897">
    <property type="term" value="P:endocytosis"/>
    <property type="evidence" value="ECO:0007669"/>
    <property type="project" value="TreeGrafter"/>
</dbReference>
<dbReference type="Pfam" id="PF01237">
    <property type="entry name" value="Oxysterol_BP"/>
    <property type="match status" value="1"/>
</dbReference>
<dbReference type="AlphaFoldDB" id="A0A0L0S2H6"/>
<dbReference type="InterPro" id="IPR018494">
    <property type="entry name" value="Oxysterol-bd_CS"/>
</dbReference>
<evidence type="ECO:0000256" key="5">
    <source>
        <dbReference type="ARBA" id="ARBA00023121"/>
    </source>
</evidence>
<dbReference type="Gene3D" id="2.30.29.30">
    <property type="entry name" value="Pleckstrin-homology domain (PH domain)/Phosphotyrosine-binding domain (PTB)"/>
    <property type="match status" value="1"/>
</dbReference>
<dbReference type="OMA" id="LPEMKGW"/>
<reference evidence="12" key="2">
    <citation type="submission" date="2009-11" db="EMBL/GenBank/DDBJ databases">
        <title>The Genome Sequence of Allomyces macrogynus strain ATCC 38327.</title>
        <authorList>
            <consortium name="The Broad Institute Genome Sequencing Platform"/>
            <person name="Russ C."/>
            <person name="Cuomo C."/>
            <person name="Shea T."/>
            <person name="Young S.K."/>
            <person name="Zeng Q."/>
            <person name="Koehrsen M."/>
            <person name="Haas B."/>
            <person name="Borodovsky M."/>
            <person name="Guigo R."/>
            <person name="Alvarado L."/>
            <person name="Berlin A."/>
            <person name="Borenstein D."/>
            <person name="Chen Z."/>
            <person name="Engels R."/>
            <person name="Freedman E."/>
            <person name="Gellesch M."/>
            <person name="Goldberg J."/>
            <person name="Griggs A."/>
            <person name="Gujja S."/>
            <person name="Heiman D."/>
            <person name="Hepburn T."/>
            <person name="Howarth C."/>
            <person name="Jen D."/>
            <person name="Larson L."/>
            <person name="Lewis B."/>
            <person name="Mehta T."/>
            <person name="Park D."/>
            <person name="Pearson M."/>
            <person name="Roberts A."/>
            <person name="Saif S."/>
            <person name="Shenoy N."/>
            <person name="Sisk P."/>
            <person name="Stolte C."/>
            <person name="Sykes S."/>
            <person name="Walk T."/>
            <person name="White J."/>
            <person name="Yandava C."/>
            <person name="Burger G."/>
            <person name="Gray M.W."/>
            <person name="Holland P.W.H."/>
            <person name="King N."/>
            <person name="Lang F.B.F."/>
            <person name="Roger A.J."/>
            <person name="Ruiz-Trillo I."/>
            <person name="Lander E."/>
            <person name="Nusbaum C."/>
        </authorList>
    </citation>
    <scope>NUCLEOTIDE SEQUENCE [LARGE SCALE GENOMIC DNA]</scope>
    <source>
        <strain evidence="12">ATCC 38327</strain>
    </source>
</reference>
<feature type="domain" description="PH" evidence="10">
    <location>
        <begin position="337"/>
        <end position="432"/>
    </location>
</feature>
<dbReference type="Proteomes" id="UP000054350">
    <property type="component" value="Unassembled WGS sequence"/>
</dbReference>
<dbReference type="SUPFAM" id="SSF48403">
    <property type="entry name" value="Ankyrin repeat"/>
    <property type="match status" value="1"/>
</dbReference>
<evidence type="ECO:0000313" key="11">
    <source>
        <dbReference type="EMBL" id="KNE56601.1"/>
    </source>
</evidence>
<dbReference type="eggNOG" id="KOG1737">
    <property type="taxonomic scope" value="Eukaryota"/>
</dbReference>
<evidence type="ECO:0000259" key="10">
    <source>
        <dbReference type="PROSITE" id="PS50003"/>
    </source>
</evidence>
<dbReference type="GO" id="GO:0005886">
    <property type="term" value="C:plasma membrane"/>
    <property type="evidence" value="ECO:0007669"/>
    <property type="project" value="TreeGrafter"/>
</dbReference>
<dbReference type="SMART" id="SM00248">
    <property type="entry name" value="ANK"/>
    <property type="match status" value="3"/>
</dbReference>
<dbReference type="PROSITE" id="PS50088">
    <property type="entry name" value="ANK_REPEAT"/>
    <property type="match status" value="2"/>
</dbReference>
<evidence type="ECO:0000256" key="2">
    <source>
        <dbReference type="ARBA" id="ARBA00022448"/>
    </source>
</evidence>
<dbReference type="eggNOG" id="KOG0504">
    <property type="taxonomic scope" value="Eukaryota"/>
</dbReference>
<keyword evidence="5" id="KW-0446">Lipid-binding</keyword>
<dbReference type="PROSITE" id="PS01013">
    <property type="entry name" value="OSBP"/>
    <property type="match status" value="1"/>
</dbReference>
<name>A0A0L0S2H6_ALLM3</name>